<name>A0A381TBU2_9ZZZZ</name>
<dbReference type="GO" id="GO:0016491">
    <property type="term" value="F:oxidoreductase activity"/>
    <property type="evidence" value="ECO:0007669"/>
    <property type="project" value="InterPro"/>
</dbReference>
<dbReference type="InterPro" id="IPR009078">
    <property type="entry name" value="Ferritin-like_SF"/>
</dbReference>
<evidence type="ECO:0008006" key="2">
    <source>
        <dbReference type="Google" id="ProtNLM"/>
    </source>
</evidence>
<gene>
    <name evidence="1" type="ORF">METZ01_LOCUS66053</name>
</gene>
<organism evidence="1">
    <name type="scientific">marine metagenome</name>
    <dbReference type="NCBI Taxonomy" id="408172"/>
    <lineage>
        <taxon>unclassified sequences</taxon>
        <taxon>metagenomes</taxon>
        <taxon>ecological metagenomes</taxon>
    </lineage>
</organism>
<dbReference type="Pfam" id="PF11583">
    <property type="entry name" value="AurF"/>
    <property type="match status" value="1"/>
</dbReference>
<dbReference type="Gene3D" id="1.10.620.20">
    <property type="entry name" value="Ribonucleotide Reductase, subunit A"/>
    <property type="match status" value="1"/>
</dbReference>
<evidence type="ECO:0000313" key="1">
    <source>
        <dbReference type="EMBL" id="SVA13199.1"/>
    </source>
</evidence>
<protein>
    <recommendedName>
        <fullName evidence="2">AurF domain containing protein</fullName>
    </recommendedName>
</protein>
<accession>A0A381TBU2</accession>
<reference evidence="1" key="1">
    <citation type="submission" date="2018-05" db="EMBL/GenBank/DDBJ databases">
        <authorList>
            <person name="Lanie J.A."/>
            <person name="Ng W.-L."/>
            <person name="Kazmierczak K.M."/>
            <person name="Andrzejewski T.M."/>
            <person name="Davidsen T.M."/>
            <person name="Wayne K.J."/>
            <person name="Tettelin H."/>
            <person name="Glass J.I."/>
            <person name="Rusch D."/>
            <person name="Podicherti R."/>
            <person name="Tsui H.-C.T."/>
            <person name="Winkler M.E."/>
        </authorList>
    </citation>
    <scope>NUCLEOTIDE SEQUENCE</scope>
</reference>
<proteinExistence type="predicted"/>
<dbReference type="AlphaFoldDB" id="A0A381TBU2"/>
<dbReference type="InterPro" id="IPR025859">
    <property type="entry name" value="AurF/CmlI"/>
</dbReference>
<sequence length="257" mass="30024">MDRDTWFTSPELISIEGTPLWDELDESQRKTLSFYEAVGFYSINIHGERSLIEGLASRLYRKDSDGVTPYLHHFLDEENKHMVYFGRFCTRYANGPYPEKKLVFDQEYEKGEEDFLFFAKVMVFEEIVDLFNRIQAKDDRLHPLAKEINWLHHFEEARHLSFGRELVKVLWQRYSSDWSDEGLKRVRETIGSYIGATWREYYNPSVYKDAGLADPFAVRKIALAHPASLARRTEISAALLKFLSTNGIVPNAKELPL</sequence>
<dbReference type="EMBL" id="UINC01004286">
    <property type="protein sequence ID" value="SVA13199.1"/>
    <property type="molecule type" value="Genomic_DNA"/>
</dbReference>
<dbReference type="SUPFAM" id="SSF47240">
    <property type="entry name" value="Ferritin-like"/>
    <property type="match status" value="1"/>
</dbReference>
<dbReference type="InterPro" id="IPR012348">
    <property type="entry name" value="RNR-like"/>
</dbReference>